<keyword evidence="4" id="KW-1185">Reference proteome</keyword>
<gene>
    <name evidence="3" type="ORF">SK128_005316</name>
</gene>
<dbReference type="SUPFAM" id="SSF48726">
    <property type="entry name" value="Immunoglobulin"/>
    <property type="match status" value="1"/>
</dbReference>
<dbReference type="PANTHER" id="PTHR23279:SF36">
    <property type="entry name" value="DEFECTIVE PROBOSCIS EXTENSION RESPONSE 9, ISOFORM A"/>
    <property type="match status" value="1"/>
</dbReference>
<proteinExistence type="predicted"/>
<dbReference type="PANTHER" id="PTHR23279">
    <property type="entry name" value="DEFECTIVE PROBOSCIS EXTENSION RESPONSE DPR -RELATED"/>
    <property type="match status" value="1"/>
</dbReference>
<dbReference type="PROSITE" id="PS50835">
    <property type="entry name" value="IG_LIKE"/>
    <property type="match status" value="1"/>
</dbReference>
<dbReference type="GO" id="GO:0050808">
    <property type="term" value="P:synapse organization"/>
    <property type="evidence" value="ECO:0007669"/>
    <property type="project" value="TreeGrafter"/>
</dbReference>
<accession>A0AAN8WQQ4</accession>
<dbReference type="InterPro" id="IPR013783">
    <property type="entry name" value="Ig-like_fold"/>
</dbReference>
<comment type="caution">
    <text evidence="3">The sequence shown here is derived from an EMBL/GenBank/DDBJ whole genome shotgun (WGS) entry which is preliminary data.</text>
</comment>
<dbReference type="InterPro" id="IPR036179">
    <property type="entry name" value="Ig-like_dom_sf"/>
</dbReference>
<protein>
    <recommendedName>
        <fullName evidence="2">Ig-like domain-containing protein</fullName>
    </recommendedName>
</protein>
<name>A0AAN8WQQ4_HALRR</name>
<organism evidence="3 4">
    <name type="scientific">Halocaridina rubra</name>
    <name type="common">Hawaiian red shrimp</name>
    <dbReference type="NCBI Taxonomy" id="373956"/>
    <lineage>
        <taxon>Eukaryota</taxon>
        <taxon>Metazoa</taxon>
        <taxon>Ecdysozoa</taxon>
        <taxon>Arthropoda</taxon>
        <taxon>Crustacea</taxon>
        <taxon>Multicrustacea</taxon>
        <taxon>Malacostraca</taxon>
        <taxon>Eumalacostraca</taxon>
        <taxon>Eucarida</taxon>
        <taxon>Decapoda</taxon>
        <taxon>Pleocyemata</taxon>
        <taxon>Caridea</taxon>
        <taxon>Atyoidea</taxon>
        <taxon>Atyidae</taxon>
        <taxon>Halocaridina</taxon>
    </lineage>
</organism>
<reference evidence="3 4" key="1">
    <citation type="submission" date="2023-11" db="EMBL/GenBank/DDBJ databases">
        <title>Halocaridina rubra genome assembly.</title>
        <authorList>
            <person name="Smith C."/>
        </authorList>
    </citation>
    <scope>NUCLEOTIDE SEQUENCE [LARGE SCALE GENOMIC DNA]</scope>
    <source>
        <strain evidence="3">EP-1</strain>
        <tissue evidence="3">Whole</tissue>
    </source>
</reference>
<feature type="signal peptide" evidence="1">
    <location>
        <begin position="1"/>
        <end position="24"/>
    </location>
</feature>
<dbReference type="GO" id="GO:0032589">
    <property type="term" value="C:neuron projection membrane"/>
    <property type="evidence" value="ECO:0007669"/>
    <property type="project" value="TreeGrafter"/>
</dbReference>
<dbReference type="AlphaFoldDB" id="A0AAN8WQQ4"/>
<feature type="domain" description="Ig-like" evidence="2">
    <location>
        <begin position="21"/>
        <end position="114"/>
    </location>
</feature>
<feature type="non-terminal residue" evidence="3">
    <location>
        <position position="119"/>
    </location>
</feature>
<sequence>MAFFFRKKNLQALILLHLVTEAVARVLPGPEVYVQSGSRLEVICQVKGCSLPALLSWTRAGQAVPTPEAINFDAVTENGTIPVTERILLQREATTAHSGNYSCISTCTKPVNVTVHVLK</sequence>
<evidence type="ECO:0000313" key="4">
    <source>
        <dbReference type="Proteomes" id="UP001381693"/>
    </source>
</evidence>
<keyword evidence="1" id="KW-0732">Signal</keyword>
<feature type="chain" id="PRO_5042973692" description="Ig-like domain-containing protein" evidence="1">
    <location>
        <begin position="25"/>
        <end position="119"/>
    </location>
</feature>
<evidence type="ECO:0000259" key="2">
    <source>
        <dbReference type="PROSITE" id="PS50835"/>
    </source>
</evidence>
<dbReference type="EMBL" id="JAXCGZ010015371">
    <property type="protein sequence ID" value="KAK7070422.1"/>
    <property type="molecule type" value="Genomic_DNA"/>
</dbReference>
<dbReference type="Proteomes" id="UP001381693">
    <property type="component" value="Unassembled WGS sequence"/>
</dbReference>
<evidence type="ECO:0000313" key="3">
    <source>
        <dbReference type="EMBL" id="KAK7070422.1"/>
    </source>
</evidence>
<dbReference type="Gene3D" id="2.60.40.10">
    <property type="entry name" value="Immunoglobulins"/>
    <property type="match status" value="1"/>
</dbReference>
<dbReference type="InterPro" id="IPR037448">
    <property type="entry name" value="Zig-8"/>
</dbReference>
<evidence type="ECO:0000256" key="1">
    <source>
        <dbReference type="SAM" id="SignalP"/>
    </source>
</evidence>
<dbReference type="InterPro" id="IPR007110">
    <property type="entry name" value="Ig-like_dom"/>
</dbReference>
<dbReference type="Pfam" id="PF13927">
    <property type="entry name" value="Ig_3"/>
    <property type="match status" value="1"/>
</dbReference>